<keyword evidence="3 6" id="KW-0812">Transmembrane</keyword>
<feature type="transmembrane region" description="Helical" evidence="6">
    <location>
        <begin position="244"/>
        <end position="265"/>
    </location>
</feature>
<dbReference type="PANTHER" id="PTHR32322">
    <property type="entry name" value="INNER MEMBRANE TRANSPORTER"/>
    <property type="match status" value="1"/>
</dbReference>
<evidence type="ECO:0000256" key="4">
    <source>
        <dbReference type="ARBA" id="ARBA00022989"/>
    </source>
</evidence>
<dbReference type="Gene3D" id="1.10.3730.20">
    <property type="match status" value="1"/>
</dbReference>
<feature type="transmembrane region" description="Helical" evidence="6">
    <location>
        <begin position="34"/>
        <end position="58"/>
    </location>
</feature>
<organism evidence="8 9">
    <name type="scientific">Sphingobium amiense</name>
    <dbReference type="NCBI Taxonomy" id="135719"/>
    <lineage>
        <taxon>Bacteria</taxon>
        <taxon>Pseudomonadati</taxon>
        <taxon>Pseudomonadota</taxon>
        <taxon>Alphaproteobacteria</taxon>
        <taxon>Sphingomonadales</taxon>
        <taxon>Sphingomonadaceae</taxon>
        <taxon>Sphingobium</taxon>
    </lineage>
</organism>
<dbReference type="Proteomes" id="UP000279959">
    <property type="component" value="Chromosome"/>
</dbReference>
<dbReference type="SUPFAM" id="SSF103481">
    <property type="entry name" value="Multidrug resistance efflux transporter EmrE"/>
    <property type="match status" value="2"/>
</dbReference>
<feature type="transmembrane region" description="Helical" evidence="6">
    <location>
        <begin position="98"/>
        <end position="118"/>
    </location>
</feature>
<feature type="transmembrane region" description="Helical" evidence="6">
    <location>
        <begin position="215"/>
        <end position="237"/>
    </location>
</feature>
<name>A0A494VWG3_9SPHN</name>
<feature type="transmembrane region" description="Helical" evidence="6">
    <location>
        <begin position="184"/>
        <end position="203"/>
    </location>
</feature>
<feature type="transmembrane region" description="Helical" evidence="6">
    <location>
        <begin position="70"/>
        <end position="92"/>
    </location>
</feature>
<proteinExistence type="inferred from homology"/>
<evidence type="ECO:0000313" key="8">
    <source>
        <dbReference type="EMBL" id="BBD96753.1"/>
    </source>
</evidence>
<feature type="domain" description="EamA" evidence="7">
    <location>
        <begin position="8"/>
        <end position="137"/>
    </location>
</feature>
<reference evidence="8 9" key="1">
    <citation type="submission" date="2018-05" db="EMBL/GenBank/DDBJ databases">
        <title>Complete Genome Sequence of the Nonylphenol-Degrading Bacterium Sphingobium amiense DSM 16289T.</title>
        <authorList>
            <person name="Ootsuka M."/>
            <person name="Nishizawa T."/>
            <person name="Ohta H."/>
        </authorList>
    </citation>
    <scope>NUCLEOTIDE SEQUENCE [LARGE SCALE GENOMIC DNA]</scope>
    <source>
        <strain evidence="8 9">DSM 16289</strain>
    </source>
</reference>
<evidence type="ECO:0000313" key="9">
    <source>
        <dbReference type="Proteomes" id="UP000279959"/>
    </source>
</evidence>
<evidence type="ECO:0000256" key="2">
    <source>
        <dbReference type="ARBA" id="ARBA00007362"/>
    </source>
</evidence>
<keyword evidence="4 6" id="KW-1133">Transmembrane helix</keyword>
<dbReference type="KEGG" id="sami:SAMIE_1002540"/>
<dbReference type="GO" id="GO:0016020">
    <property type="term" value="C:membrane"/>
    <property type="evidence" value="ECO:0007669"/>
    <property type="project" value="UniProtKB-SubCell"/>
</dbReference>
<accession>A0A494VWG3</accession>
<dbReference type="EMBL" id="AP018664">
    <property type="protein sequence ID" value="BBD96753.1"/>
    <property type="molecule type" value="Genomic_DNA"/>
</dbReference>
<evidence type="ECO:0000256" key="3">
    <source>
        <dbReference type="ARBA" id="ARBA00022692"/>
    </source>
</evidence>
<sequence length="300" mass="31319">MKASAGRAWLLYALTTVILWGVWGALSGLSSDYGFPATLVYGVWALTMIPPALIILRMDGWRLATDRRSIFYGMAVGLLGAGGQMILFYALARGPAYFIFPVISLSPVITIAMSFFLLGERTGRMGAVGIVLALAALPLFDLAPGGDGSHTAAWAIPALLVMLCWGLQAYLMKAANNVMPAASIFAYMTVSGLALIPVAWSLTDFSAAINWGWSGPGLAAAVQLLNAIGALTLVLAFRTGKALVVAPLSNAGAPLATALLSLAIFGVVPTYLKSLGIILALVASLLLAMEPDESSAKQTQ</sequence>
<evidence type="ECO:0000256" key="6">
    <source>
        <dbReference type="SAM" id="Phobius"/>
    </source>
</evidence>
<comment type="similarity">
    <text evidence="2">Belongs to the EamA transporter family.</text>
</comment>
<dbReference type="InterPro" id="IPR037185">
    <property type="entry name" value="EmrE-like"/>
</dbReference>
<dbReference type="InterPro" id="IPR050638">
    <property type="entry name" value="AA-Vitamin_Transporters"/>
</dbReference>
<protein>
    <submittedName>
        <fullName evidence="8">EamA/RhaT family transporter</fullName>
    </submittedName>
</protein>
<evidence type="ECO:0000256" key="1">
    <source>
        <dbReference type="ARBA" id="ARBA00004141"/>
    </source>
</evidence>
<keyword evidence="9" id="KW-1185">Reference proteome</keyword>
<feature type="transmembrane region" description="Helical" evidence="6">
    <location>
        <begin position="271"/>
        <end position="289"/>
    </location>
</feature>
<evidence type="ECO:0000259" key="7">
    <source>
        <dbReference type="Pfam" id="PF00892"/>
    </source>
</evidence>
<dbReference type="Pfam" id="PF00892">
    <property type="entry name" value="EamA"/>
    <property type="match status" value="1"/>
</dbReference>
<comment type="subcellular location">
    <subcellularLocation>
        <location evidence="1">Membrane</location>
        <topology evidence="1">Multi-pass membrane protein</topology>
    </subcellularLocation>
</comment>
<evidence type="ECO:0000256" key="5">
    <source>
        <dbReference type="ARBA" id="ARBA00023136"/>
    </source>
</evidence>
<keyword evidence="5 6" id="KW-0472">Membrane</keyword>
<feature type="transmembrane region" description="Helical" evidence="6">
    <location>
        <begin position="125"/>
        <end position="146"/>
    </location>
</feature>
<dbReference type="PANTHER" id="PTHR32322:SF2">
    <property type="entry name" value="EAMA DOMAIN-CONTAINING PROTEIN"/>
    <property type="match status" value="1"/>
</dbReference>
<dbReference type="RefSeq" id="WP_066700851.1">
    <property type="nucleotide sequence ID" value="NZ_AP018664.1"/>
</dbReference>
<dbReference type="AlphaFoldDB" id="A0A494VWG3"/>
<feature type="transmembrane region" description="Helical" evidence="6">
    <location>
        <begin position="152"/>
        <end position="172"/>
    </location>
</feature>
<gene>
    <name evidence="8" type="ORF">SAMIE_1002540</name>
</gene>
<dbReference type="InterPro" id="IPR000620">
    <property type="entry name" value="EamA_dom"/>
</dbReference>